<evidence type="ECO:0000256" key="12">
    <source>
        <dbReference type="ARBA" id="ARBA00031101"/>
    </source>
</evidence>
<evidence type="ECO:0000256" key="10">
    <source>
        <dbReference type="ARBA" id="ARBA00023239"/>
    </source>
</evidence>
<dbReference type="HOGENOM" id="CLU_112632_0_2_6"/>
<feature type="domain" description="Dihydroneopterin aldolase/epimerase" evidence="15">
    <location>
        <begin position="4"/>
        <end position="114"/>
    </location>
</feature>
<gene>
    <name evidence="16" type="primary">folB</name>
    <name evidence="16" type="ordered locus">CBUD_2066</name>
</gene>
<accession>A9KGY6</accession>
<organism evidence="16 17">
    <name type="scientific">Coxiella burnetii (strain Dugway 5J108-111)</name>
    <dbReference type="NCBI Taxonomy" id="434922"/>
    <lineage>
        <taxon>Bacteria</taxon>
        <taxon>Pseudomonadati</taxon>
        <taxon>Pseudomonadota</taxon>
        <taxon>Gammaproteobacteria</taxon>
        <taxon>Legionellales</taxon>
        <taxon>Coxiellaceae</taxon>
        <taxon>Coxiella</taxon>
    </lineage>
</organism>
<comment type="similarity">
    <text evidence="4">Belongs to the DHNA family.</text>
</comment>
<dbReference type="Pfam" id="PF02152">
    <property type="entry name" value="FolB"/>
    <property type="match status" value="1"/>
</dbReference>
<dbReference type="GO" id="GO:0046656">
    <property type="term" value="P:folic acid biosynthetic process"/>
    <property type="evidence" value="ECO:0007669"/>
    <property type="project" value="UniProtKB-KW"/>
</dbReference>
<evidence type="ECO:0000256" key="3">
    <source>
        <dbReference type="ARBA" id="ARBA00005013"/>
    </source>
</evidence>
<dbReference type="EC" id="4.1.2.25" evidence="6"/>
<reference evidence="16 17" key="1">
    <citation type="journal article" date="2009" name="Infect. Immun.">
        <title>Comparative genomics reveal extensive transposon-mediated genomic plasticity and diversity among potential effector proteins within the genus Coxiella.</title>
        <authorList>
            <person name="Beare P.A."/>
            <person name="Unsworth N."/>
            <person name="Andoh M."/>
            <person name="Voth D.E."/>
            <person name="Omsland A."/>
            <person name="Gilk S.D."/>
            <person name="Williams K.P."/>
            <person name="Sobral B.W."/>
            <person name="Kupko J.J.III."/>
            <person name="Porcella S.F."/>
            <person name="Samuel J.E."/>
            <person name="Heinzen R.A."/>
        </authorList>
    </citation>
    <scope>NUCLEOTIDE SEQUENCE [LARGE SCALE GENOMIC DNA]</scope>
    <source>
        <strain evidence="16 17">Dugway 5J108-111</strain>
    </source>
</reference>
<evidence type="ECO:0000313" key="17">
    <source>
        <dbReference type="Proteomes" id="UP000008555"/>
    </source>
</evidence>
<dbReference type="GO" id="GO:0004150">
    <property type="term" value="F:dihydroneopterin aldolase activity"/>
    <property type="evidence" value="ECO:0007669"/>
    <property type="project" value="UniProtKB-EC"/>
</dbReference>
<evidence type="ECO:0000259" key="15">
    <source>
        <dbReference type="SMART" id="SM00905"/>
    </source>
</evidence>
<dbReference type="InterPro" id="IPR043133">
    <property type="entry name" value="GTP-CH-I_C/QueF"/>
</dbReference>
<dbReference type="PANTHER" id="PTHR42844:SF1">
    <property type="entry name" value="DIHYDRONEOPTERIN ALDOLASE 1-RELATED"/>
    <property type="match status" value="1"/>
</dbReference>
<comment type="catalytic activity">
    <reaction evidence="2">
        <text>7,8-dihydroneopterin = 6-hydroxymethyl-7,8-dihydropterin + glycolaldehyde</text>
        <dbReference type="Rhea" id="RHEA:10540"/>
        <dbReference type="ChEBI" id="CHEBI:17001"/>
        <dbReference type="ChEBI" id="CHEBI:17071"/>
        <dbReference type="ChEBI" id="CHEBI:44841"/>
        <dbReference type="EC" id="4.1.2.25"/>
    </reaction>
</comment>
<comment type="catalytic activity">
    <reaction evidence="1">
        <text>7,8-dihydroneopterin = 7,8-dihydromonapterin</text>
        <dbReference type="Rhea" id="RHEA:45328"/>
        <dbReference type="ChEBI" id="CHEBI:17001"/>
        <dbReference type="ChEBI" id="CHEBI:71175"/>
        <dbReference type="EC" id="5.1.99.8"/>
    </reaction>
</comment>
<dbReference type="Gene3D" id="3.30.1130.10">
    <property type="match status" value="1"/>
</dbReference>
<evidence type="ECO:0000313" key="16">
    <source>
        <dbReference type="EMBL" id="ABS76525.1"/>
    </source>
</evidence>
<sequence>MDKLFIRNLRVPAQVGILPHEKAEKQILSIDIVYHINAKQAALSDEILHTIDYASVRENLIHFLNDHRFNLIETLAERCADFLLTRFKMSWLQLSITKPSIFDDADGAGIIIERTSS</sequence>
<evidence type="ECO:0000256" key="4">
    <source>
        <dbReference type="ARBA" id="ARBA00005708"/>
    </source>
</evidence>
<dbReference type="AlphaFoldDB" id="A9KGY6"/>
<dbReference type="FunFam" id="3.30.1130.10:FF:000002">
    <property type="entry name" value="7,8-dihydroneopterin aldolase"/>
    <property type="match status" value="1"/>
</dbReference>
<dbReference type="CDD" id="cd00534">
    <property type="entry name" value="DHNA_DHNTPE"/>
    <property type="match status" value="1"/>
</dbReference>
<evidence type="ECO:0000256" key="13">
    <source>
        <dbReference type="ARBA" id="ARBA00032109"/>
    </source>
</evidence>
<dbReference type="InterPro" id="IPR006157">
    <property type="entry name" value="FolB_dom"/>
</dbReference>
<dbReference type="SMART" id="SM00905">
    <property type="entry name" value="FolB"/>
    <property type="match status" value="1"/>
</dbReference>
<dbReference type="EC" id="5.1.99.8" evidence="5"/>
<dbReference type="GO" id="GO:0016853">
    <property type="term" value="F:isomerase activity"/>
    <property type="evidence" value="ECO:0007669"/>
    <property type="project" value="UniProtKB-KW"/>
</dbReference>
<evidence type="ECO:0000256" key="2">
    <source>
        <dbReference type="ARBA" id="ARBA00001353"/>
    </source>
</evidence>
<keyword evidence="10 16" id="KW-0456">Lyase</keyword>
<dbReference type="NCBIfam" id="TIGR00526">
    <property type="entry name" value="folB_dom"/>
    <property type="match status" value="1"/>
</dbReference>
<dbReference type="InterPro" id="IPR006156">
    <property type="entry name" value="Dihydroneopterin_aldolase"/>
</dbReference>
<protein>
    <recommendedName>
        <fullName evidence="7">Dihydroneopterin aldolase</fullName>
        <ecNumber evidence="6">4.1.2.25</ecNumber>
        <ecNumber evidence="5">5.1.99.8</ecNumber>
    </recommendedName>
    <alternativeName>
        <fullName evidence="12">7,8-dihydroneopterin 2'-epimerase</fullName>
    </alternativeName>
    <alternativeName>
        <fullName evidence="14">7,8-dihydroneopterin aldolase</fullName>
    </alternativeName>
    <alternativeName>
        <fullName evidence="11">7,8-dihydroneopterin epimerase</fullName>
    </alternativeName>
    <alternativeName>
        <fullName evidence="13">Dihydroneopterin epimerase</fullName>
    </alternativeName>
</protein>
<evidence type="ECO:0000256" key="6">
    <source>
        <dbReference type="ARBA" id="ARBA00013043"/>
    </source>
</evidence>
<dbReference type="PANTHER" id="PTHR42844">
    <property type="entry name" value="DIHYDRONEOPTERIN ALDOLASE 1-RELATED"/>
    <property type="match status" value="1"/>
</dbReference>
<evidence type="ECO:0000256" key="14">
    <source>
        <dbReference type="ARBA" id="ARBA00032903"/>
    </source>
</evidence>
<dbReference type="EMBL" id="CP000733">
    <property type="protein sequence ID" value="ABS76525.1"/>
    <property type="molecule type" value="Genomic_DNA"/>
</dbReference>
<evidence type="ECO:0000256" key="5">
    <source>
        <dbReference type="ARBA" id="ARBA00012234"/>
    </source>
</evidence>
<keyword evidence="8" id="KW-0289">Folate biosynthesis</keyword>
<name>A9KGY6_COXBN</name>
<comment type="pathway">
    <text evidence="3">Cofactor biosynthesis; tetrahydrofolate biosynthesis; 2-amino-4-hydroxy-6-hydroxymethyl-7,8-dihydropteridine diphosphate from 7,8-dihydroneopterin triphosphate: step 3/4.</text>
</comment>
<evidence type="ECO:0000256" key="8">
    <source>
        <dbReference type="ARBA" id="ARBA00022909"/>
    </source>
</evidence>
<evidence type="ECO:0000256" key="7">
    <source>
        <dbReference type="ARBA" id="ARBA00018285"/>
    </source>
</evidence>
<proteinExistence type="inferred from homology"/>
<keyword evidence="9" id="KW-0413">Isomerase</keyword>
<evidence type="ECO:0000256" key="9">
    <source>
        <dbReference type="ARBA" id="ARBA00023235"/>
    </source>
</evidence>
<dbReference type="SUPFAM" id="SSF55620">
    <property type="entry name" value="Tetrahydrobiopterin biosynthesis enzymes-like"/>
    <property type="match status" value="1"/>
</dbReference>
<evidence type="ECO:0000256" key="11">
    <source>
        <dbReference type="ARBA" id="ARBA00029947"/>
    </source>
</evidence>
<dbReference type="KEGG" id="cbd:CBUD_2066"/>
<dbReference type="Proteomes" id="UP000008555">
    <property type="component" value="Chromosome"/>
</dbReference>
<dbReference type="RefSeq" id="WP_005769675.1">
    <property type="nucleotide sequence ID" value="NC_009727.1"/>
</dbReference>
<dbReference type="GO" id="GO:0005737">
    <property type="term" value="C:cytoplasm"/>
    <property type="evidence" value="ECO:0007669"/>
    <property type="project" value="TreeGrafter"/>
</dbReference>
<evidence type="ECO:0000256" key="1">
    <source>
        <dbReference type="ARBA" id="ARBA00000693"/>
    </source>
</evidence>